<dbReference type="GO" id="GO:0008237">
    <property type="term" value="F:metallopeptidase activity"/>
    <property type="evidence" value="ECO:0007669"/>
    <property type="project" value="UniProtKB-KW"/>
</dbReference>
<evidence type="ECO:0000256" key="2">
    <source>
        <dbReference type="ARBA" id="ARBA00004141"/>
    </source>
</evidence>
<protein>
    <recommendedName>
        <fullName evidence="14">Peptidase M50 domain-containing protein</fullName>
    </recommendedName>
</protein>
<evidence type="ECO:0000256" key="13">
    <source>
        <dbReference type="SAM" id="Phobius"/>
    </source>
</evidence>
<evidence type="ECO:0000256" key="7">
    <source>
        <dbReference type="ARBA" id="ARBA00022801"/>
    </source>
</evidence>
<organism evidence="15 16">
    <name type="scientific">Methylosinus trichosporium (strain ATCC 35070 / NCIMB 11131 / UNIQEM 75 / OB3b)</name>
    <dbReference type="NCBI Taxonomy" id="595536"/>
    <lineage>
        <taxon>Bacteria</taxon>
        <taxon>Pseudomonadati</taxon>
        <taxon>Pseudomonadota</taxon>
        <taxon>Alphaproteobacteria</taxon>
        <taxon>Hyphomicrobiales</taxon>
        <taxon>Methylocystaceae</taxon>
        <taxon>Methylosinus</taxon>
    </lineage>
</organism>
<keyword evidence="16" id="KW-1185">Reference proteome</keyword>
<dbReference type="AlphaFoldDB" id="A0A2D2D2H0"/>
<dbReference type="GO" id="GO:0006508">
    <property type="term" value="P:proteolysis"/>
    <property type="evidence" value="ECO:0007669"/>
    <property type="project" value="UniProtKB-KW"/>
</dbReference>
<comment type="subcellular location">
    <subcellularLocation>
        <location evidence="2">Membrane</location>
        <topology evidence="2">Multi-pass membrane protein</topology>
    </subcellularLocation>
</comment>
<dbReference type="PANTHER" id="PTHR39188:SF3">
    <property type="entry name" value="STAGE IV SPORULATION PROTEIN FB"/>
    <property type="match status" value="1"/>
</dbReference>
<evidence type="ECO:0000256" key="1">
    <source>
        <dbReference type="ARBA" id="ARBA00001947"/>
    </source>
</evidence>
<dbReference type="RefSeq" id="WP_003610121.1">
    <property type="nucleotide sequence ID" value="NZ_ADVE02000001.1"/>
</dbReference>
<comment type="cofactor">
    <cofactor evidence="1">
        <name>Zn(2+)</name>
        <dbReference type="ChEBI" id="CHEBI:29105"/>
    </cofactor>
</comment>
<evidence type="ECO:0000256" key="8">
    <source>
        <dbReference type="ARBA" id="ARBA00022833"/>
    </source>
</evidence>
<evidence type="ECO:0000256" key="9">
    <source>
        <dbReference type="ARBA" id="ARBA00022989"/>
    </source>
</evidence>
<sequence>MAAAMISLTEFFEGAAGSLVWLLCAFAAFWLMFYAPLWRRVFRCSVSIAATPEAVWSAMLLEPSPPNGWAGVLQIETQRFVEGPPLRHEAVVRFSARPGVTRTLVSRVLHLEPATRLETEIESFGGVAWKPADAARTVSTLTEENGVTRLEQRIDVRPKGIVGHLWASRFYDRYHDHLRAHCEGSAAPPAKSALSRSAAIGLGVAAIAASALMLGVGASEHSVWFYVLTAVCLEAAVLLHELGHYVVMRAFGHSDAAIMLIPFFGGATLGARPTSSRYERAMIALGGPAFSALLVAALAPAAYWSIEGGAPDLDLLDRLLDGADARAAAAFVLIPLVSTMILLNIVNLAPLGMLDGGKAVDALAPGRISRAVSITAVFAALGYATTPWVTANYLGSVAALLVAVWTYRLLSPHALDLESAPMSRRQSAAAGATLAVTLAILVEASRTLLPDIAAAMRSGSERPEDMRPASAAREACGDHTATP</sequence>
<keyword evidence="9 13" id="KW-1133">Transmembrane helix</keyword>
<keyword evidence="4" id="KW-0645">Protease</keyword>
<dbReference type="PANTHER" id="PTHR39188">
    <property type="entry name" value="MEMBRANE-ASSOCIATED ZINC METALLOPROTEASE M50B"/>
    <property type="match status" value="1"/>
</dbReference>
<reference evidence="16" key="1">
    <citation type="submission" date="2017-10" db="EMBL/GenBank/DDBJ databases">
        <title>Completed PacBio SMRT sequence of Methylosinus trichosporium OB3b reveals presence of a third large plasmid.</title>
        <authorList>
            <person name="Charles T.C."/>
            <person name="Lynch M.D.J."/>
            <person name="Heil J.R."/>
            <person name="Cheng J."/>
        </authorList>
    </citation>
    <scope>NUCLEOTIDE SEQUENCE [LARGE SCALE GENOMIC DNA]</scope>
    <source>
        <strain evidence="16">OB3b</strain>
    </source>
</reference>
<evidence type="ECO:0000256" key="5">
    <source>
        <dbReference type="ARBA" id="ARBA00022692"/>
    </source>
</evidence>
<feature type="domain" description="Peptidase M50" evidence="14">
    <location>
        <begin position="230"/>
        <end position="372"/>
    </location>
</feature>
<feature type="transmembrane region" description="Helical" evidence="13">
    <location>
        <begin position="390"/>
        <end position="407"/>
    </location>
</feature>
<feature type="transmembrane region" description="Helical" evidence="13">
    <location>
        <begin position="428"/>
        <end position="449"/>
    </location>
</feature>
<feature type="transmembrane region" description="Helical" evidence="13">
    <location>
        <begin position="282"/>
        <end position="306"/>
    </location>
</feature>
<dbReference type="InterPro" id="IPR008915">
    <property type="entry name" value="Peptidase_M50"/>
</dbReference>
<gene>
    <name evidence="15" type="ORF">CQW49_15705</name>
</gene>
<keyword evidence="8" id="KW-0862">Zinc</keyword>
<feature type="transmembrane region" description="Helical" evidence="13">
    <location>
        <begin position="15"/>
        <end position="35"/>
    </location>
</feature>
<keyword evidence="5 13" id="KW-0812">Transmembrane</keyword>
<feature type="transmembrane region" description="Helical" evidence="13">
    <location>
        <begin position="326"/>
        <end position="346"/>
    </location>
</feature>
<dbReference type="CDD" id="cd07812">
    <property type="entry name" value="SRPBCC"/>
    <property type="match status" value="1"/>
</dbReference>
<dbReference type="KEGG" id="mtw:CQW49_15705"/>
<dbReference type="STRING" id="595536.GCA_000178815_02041"/>
<dbReference type="Pfam" id="PF02163">
    <property type="entry name" value="Peptidase_M50"/>
    <property type="match status" value="1"/>
</dbReference>
<evidence type="ECO:0000259" key="14">
    <source>
        <dbReference type="Pfam" id="PF02163"/>
    </source>
</evidence>
<proteinExistence type="inferred from homology"/>
<evidence type="ECO:0000313" key="16">
    <source>
        <dbReference type="Proteomes" id="UP000230709"/>
    </source>
</evidence>
<evidence type="ECO:0000313" key="15">
    <source>
        <dbReference type="EMBL" id="ATQ69164.1"/>
    </source>
</evidence>
<feature type="transmembrane region" description="Helical" evidence="13">
    <location>
        <begin position="198"/>
        <end position="217"/>
    </location>
</feature>
<comment type="similarity">
    <text evidence="3">Belongs to the peptidase M50B family.</text>
</comment>
<evidence type="ECO:0000256" key="4">
    <source>
        <dbReference type="ARBA" id="ARBA00022670"/>
    </source>
</evidence>
<evidence type="ECO:0000256" key="10">
    <source>
        <dbReference type="ARBA" id="ARBA00023049"/>
    </source>
</evidence>
<keyword evidence="10" id="KW-0482">Metalloprotease</keyword>
<evidence type="ECO:0000256" key="6">
    <source>
        <dbReference type="ARBA" id="ARBA00022723"/>
    </source>
</evidence>
<evidence type="ECO:0000256" key="11">
    <source>
        <dbReference type="ARBA" id="ARBA00023136"/>
    </source>
</evidence>
<keyword evidence="6" id="KW-0479">Metal-binding</keyword>
<dbReference type="Proteomes" id="UP000230709">
    <property type="component" value="Chromosome"/>
</dbReference>
<accession>A0A2D2D2H0</accession>
<dbReference type="InterPro" id="IPR023393">
    <property type="entry name" value="START-like_dom_sf"/>
</dbReference>
<feature type="region of interest" description="Disordered" evidence="12">
    <location>
        <begin position="457"/>
        <end position="483"/>
    </location>
</feature>
<evidence type="ECO:0000256" key="12">
    <source>
        <dbReference type="SAM" id="MobiDB-lite"/>
    </source>
</evidence>
<dbReference type="GO" id="GO:0046872">
    <property type="term" value="F:metal ion binding"/>
    <property type="evidence" value="ECO:0007669"/>
    <property type="project" value="UniProtKB-KW"/>
</dbReference>
<dbReference type="Gene3D" id="3.30.530.20">
    <property type="match status" value="1"/>
</dbReference>
<evidence type="ECO:0000256" key="3">
    <source>
        <dbReference type="ARBA" id="ARBA00007931"/>
    </source>
</evidence>
<dbReference type="GO" id="GO:0016020">
    <property type="term" value="C:membrane"/>
    <property type="evidence" value="ECO:0007669"/>
    <property type="project" value="UniProtKB-SubCell"/>
</dbReference>
<dbReference type="EMBL" id="CP023737">
    <property type="protein sequence ID" value="ATQ69164.1"/>
    <property type="molecule type" value="Genomic_DNA"/>
</dbReference>
<name>A0A2D2D2H0_METT3</name>
<keyword evidence="11 13" id="KW-0472">Membrane</keyword>
<keyword evidence="7" id="KW-0378">Hydrolase</keyword>
<dbReference type="SUPFAM" id="SSF55961">
    <property type="entry name" value="Bet v1-like"/>
    <property type="match status" value="1"/>
</dbReference>